<evidence type="ECO:0000313" key="1">
    <source>
        <dbReference type="EMBL" id="ETV99523.1"/>
    </source>
</evidence>
<dbReference type="InterPro" id="IPR042984">
    <property type="entry name" value="BBS12"/>
</dbReference>
<protein>
    <submittedName>
        <fullName evidence="1">Uncharacterized protein</fullName>
    </submittedName>
</protein>
<dbReference type="EMBL" id="KI913967">
    <property type="protein sequence ID" value="ETV99524.1"/>
    <property type="molecule type" value="Genomic_DNA"/>
</dbReference>
<dbReference type="AlphaFoldDB" id="A0A024TZU4"/>
<dbReference type="RefSeq" id="XP_008872079.1">
    <property type="nucleotide sequence ID" value="XM_008873857.1"/>
</dbReference>
<reference evidence="1" key="1">
    <citation type="submission" date="2013-12" db="EMBL/GenBank/DDBJ databases">
        <title>The Genome Sequence of Aphanomyces invadans NJM9701.</title>
        <authorList>
            <consortium name="The Broad Institute Genomics Platform"/>
            <person name="Russ C."/>
            <person name="Tyler B."/>
            <person name="van West P."/>
            <person name="Dieguez-Uribeondo J."/>
            <person name="Young S.K."/>
            <person name="Zeng Q."/>
            <person name="Gargeya S."/>
            <person name="Fitzgerald M."/>
            <person name="Abouelleil A."/>
            <person name="Alvarado L."/>
            <person name="Chapman S.B."/>
            <person name="Gainer-Dewar J."/>
            <person name="Goldberg J."/>
            <person name="Griggs A."/>
            <person name="Gujja S."/>
            <person name="Hansen M."/>
            <person name="Howarth C."/>
            <person name="Imamovic A."/>
            <person name="Ireland A."/>
            <person name="Larimer J."/>
            <person name="McCowan C."/>
            <person name="Murphy C."/>
            <person name="Pearson M."/>
            <person name="Poon T.W."/>
            <person name="Priest M."/>
            <person name="Roberts A."/>
            <person name="Saif S."/>
            <person name="Shea T."/>
            <person name="Sykes S."/>
            <person name="Wortman J."/>
            <person name="Nusbaum C."/>
            <person name="Birren B."/>
        </authorList>
    </citation>
    <scope>NUCLEOTIDE SEQUENCE [LARGE SCALE GENOMIC DNA]</scope>
    <source>
        <strain evidence="1">NJM9701</strain>
    </source>
</reference>
<dbReference type="Pfam" id="PF00118">
    <property type="entry name" value="Cpn60_TCP1"/>
    <property type="match status" value="2"/>
</dbReference>
<dbReference type="InterPro" id="IPR027410">
    <property type="entry name" value="TCP-1-like_intermed_sf"/>
</dbReference>
<dbReference type="GO" id="GO:0005524">
    <property type="term" value="F:ATP binding"/>
    <property type="evidence" value="ECO:0007669"/>
    <property type="project" value="InterPro"/>
</dbReference>
<dbReference type="InterPro" id="IPR002423">
    <property type="entry name" value="Cpn60/GroEL/TCP-1"/>
</dbReference>
<dbReference type="RefSeq" id="XP_008872080.1">
    <property type="nucleotide sequence ID" value="XM_008873858.1"/>
</dbReference>
<dbReference type="GO" id="GO:0051131">
    <property type="term" value="P:chaperone-mediated protein complex assembly"/>
    <property type="evidence" value="ECO:0007669"/>
    <property type="project" value="InterPro"/>
</dbReference>
<dbReference type="OrthoDB" id="69612at2759"/>
<dbReference type="Gene3D" id="3.50.7.10">
    <property type="entry name" value="GroEL"/>
    <property type="match status" value="1"/>
</dbReference>
<dbReference type="PANTHER" id="PTHR46883:SF1">
    <property type="entry name" value="BARDET-BIEDL SYNDROME 12 PROTEIN"/>
    <property type="match status" value="1"/>
</dbReference>
<dbReference type="InterPro" id="IPR027409">
    <property type="entry name" value="GroEL-like_apical_dom_sf"/>
</dbReference>
<dbReference type="Gene3D" id="1.10.560.10">
    <property type="entry name" value="GroEL-like equatorial domain"/>
    <property type="match status" value="2"/>
</dbReference>
<dbReference type="InterPro" id="IPR027413">
    <property type="entry name" value="GROEL-like_equatorial_sf"/>
</dbReference>
<organism evidence="1">
    <name type="scientific">Aphanomyces invadans</name>
    <dbReference type="NCBI Taxonomy" id="157072"/>
    <lineage>
        <taxon>Eukaryota</taxon>
        <taxon>Sar</taxon>
        <taxon>Stramenopiles</taxon>
        <taxon>Oomycota</taxon>
        <taxon>Saprolegniomycetes</taxon>
        <taxon>Saprolegniales</taxon>
        <taxon>Verrucalvaceae</taxon>
        <taxon>Aphanomyces</taxon>
    </lineage>
</organism>
<sequence>MHCTKVNGKALLPALAAVTESANTLLGPCRSRKQISQGICVDSLSAFTSHDRLGGENVDCDTGAVFTANIVTVLRSLHVEHPIIALLLKTVESHINEFGTGATTLVTLVHTLTDAAMDLQHISPYRVTRGFGNALARCMTTLTRMRMNIQEWLRETSWRHDGGQRPLSYSIPLLGTALSSTHPDRAAAMAKAVEVALSMDSFDLSWPHHVHFHAFVGPSNAVHLTGLFLDISDNLDGWVTPHDGASGNLSTFSSHHFALMHGDIVFSSATCLWLESARVVVASGSICAKTVDWCRHRHAGQHAIACIPHQRLADLRHVSLAFGVSICEDVCERALDVAGCAIHASVYTLHNRTFLRLEHDSQFRTTPVTVLVGGMTASAAVETQAQIVNALHRLAHALDDQVVLPGGGAAFAACAASLRRQPPAPDDVDVELATRRFGEALEDWCVGLVLNSTSLTDATLDGGYLAAKTKLHDVLAAFDEGEQDDKFLEATFYGASLTPVPAPRGTYQFDGYTSTKAALTSAVRVVSLALNIGTVIINQP</sequence>
<dbReference type="Gene3D" id="3.30.260.10">
    <property type="entry name" value="TCP-1-like chaperonin intermediate domain"/>
    <property type="match status" value="1"/>
</dbReference>
<proteinExistence type="predicted"/>
<dbReference type="SUPFAM" id="SSF48592">
    <property type="entry name" value="GroEL equatorial domain-like"/>
    <property type="match status" value="1"/>
</dbReference>
<gene>
    <name evidence="1" type="ORF">H310_08194</name>
</gene>
<dbReference type="STRING" id="157072.A0A024TZU4"/>
<dbReference type="GO" id="GO:0045494">
    <property type="term" value="P:photoreceptor cell maintenance"/>
    <property type="evidence" value="ECO:0007669"/>
    <property type="project" value="TreeGrafter"/>
</dbReference>
<dbReference type="EMBL" id="KI913967">
    <property type="protein sequence ID" value="ETV99523.1"/>
    <property type="molecule type" value="Genomic_DNA"/>
</dbReference>
<dbReference type="GeneID" id="20085244"/>
<dbReference type="eggNOG" id="ENOG502SDQI">
    <property type="taxonomic scope" value="Eukaryota"/>
</dbReference>
<accession>A0A024TZU4</accession>
<name>A0A024TZU4_9STRA</name>
<dbReference type="VEuPathDB" id="FungiDB:H310_08194"/>
<dbReference type="PANTHER" id="PTHR46883">
    <property type="entry name" value="BARDET-BIEDL SYNDROME 12 PROTEIN"/>
    <property type="match status" value="1"/>
</dbReference>